<accession>A0A813V3T0</accession>
<dbReference type="AlphaFoldDB" id="A0A813V3T0"/>
<protein>
    <submittedName>
        <fullName evidence="1">Uncharacterized protein</fullName>
    </submittedName>
</protein>
<evidence type="ECO:0000313" key="2">
    <source>
        <dbReference type="Proteomes" id="UP000663879"/>
    </source>
</evidence>
<name>A0A813V3T0_9BILA</name>
<sequence>QIQHSSQLAKQNQKKYFDRNTNSRFKFTVGSKVWLKNHVTQNGLSRKFTPKWIGPYIVEKVIDELNFVVKQISNGKVYTTHYNRMNPFKEVTNGNNIGVCKTL</sequence>
<keyword evidence="2" id="KW-1185">Reference proteome</keyword>
<comment type="caution">
    <text evidence="1">The sequence shown here is derived from an EMBL/GenBank/DDBJ whole genome shotgun (WGS) entry which is preliminary data.</text>
</comment>
<dbReference type="EMBL" id="CAJNOC010001071">
    <property type="protein sequence ID" value="CAF0831969.1"/>
    <property type="molecule type" value="Genomic_DNA"/>
</dbReference>
<organism evidence="1 2">
    <name type="scientific">Brachionus calyciflorus</name>
    <dbReference type="NCBI Taxonomy" id="104777"/>
    <lineage>
        <taxon>Eukaryota</taxon>
        <taxon>Metazoa</taxon>
        <taxon>Spiralia</taxon>
        <taxon>Gnathifera</taxon>
        <taxon>Rotifera</taxon>
        <taxon>Eurotatoria</taxon>
        <taxon>Monogononta</taxon>
        <taxon>Pseudotrocha</taxon>
        <taxon>Ploima</taxon>
        <taxon>Brachionidae</taxon>
        <taxon>Brachionus</taxon>
    </lineage>
</organism>
<evidence type="ECO:0000313" key="1">
    <source>
        <dbReference type="EMBL" id="CAF0831969.1"/>
    </source>
</evidence>
<dbReference type="OrthoDB" id="6757706at2759"/>
<gene>
    <name evidence="1" type="ORF">OXX778_LOCUS8013</name>
</gene>
<feature type="non-terminal residue" evidence="1">
    <location>
        <position position="1"/>
    </location>
</feature>
<dbReference type="Proteomes" id="UP000663879">
    <property type="component" value="Unassembled WGS sequence"/>
</dbReference>
<proteinExistence type="predicted"/>
<reference evidence="1" key="1">
    <citation type="submission" date="2021-02" db="EMBL/GenBank/DDBJ databases">
        <authorList>
            <person name="Nowell W R."/>
        </authorList>
    </citation>
    <scope>NUCLEOTIDE SEQUENCE</scope>
    <source>
        <strain evidence="1">Ploen Becks lab</strain>
    </source>
</reference>